<keyword evidence="4" id="KW-1185">Reference proteome</keyword>
<accession>A0A8J3QAI2</accession>
<comment type="caution">
    <text evidence="3">The sequence shown here is derived from an EMBL/GenBank/DDBJ whole genome shotgun (WGS) entry which is preliminary data.</text>
</comment>
<feature type="transmembrane region" description="Helical" evidence="2">
    <location>
        <begin position="83"/>
        <end position="108"/>
    </location>
</feature>
<sequence length="146" mass="15216">MRGPMGDPLRDPIPPGFPAPHEPSPVLREATSAVDSAAVRRSIAETDGLYRSKKPIFLALYLALGALGELLMIRPFLSGAFEISAAAVLGPLLAMIAFPLLAIGLYGLSTGAATAVQFQGPRVWLRTPLVYIPIALGLLIAAGTAA</sequence>
<keyword evidence="2" id="KW-0472">Membrane</keyword>
<organism evidence="3 4">
    <name type="scientific">Rhizocola hellebori</name>
    <dbReference type="NCBI Taxonomy" id="1392758"/>
    <lineage>
        <taxon>Bacteria</taxon>
        <taxon>Bacillati</taxon>
        <taxon>Actinomycetota</taxon>
        <taxon>Actinomycetes</taxon>
        <taxon>Micromonosporales</taxon>
        <taxon>Micromonosporaceae</taxon>
        <taxon>Rhizocola</taxon>
    </lineage>
</organism>
<proteinExistence type="predicted"/>
<feature type="region of interest" description="Disordered" evidence="1">
    <location>
        <begin position="1"/>
        <end position="24"/>
    </location>
</feature>
<feature type="compositionally biased region" description="Pro residues" evidence="1">
    <location>
        <begin position="11"/>
        <end position="23"/>
    </location>
</feature>
<keyword evidence="2" id="KW-1133">Transmembrane helix</keyword>
<gene>
    <name evidence="3" type="ORF">Rhe02_41020</name>
</gene>
<evidence type="ECO:0000313" key="4">
    <source>
        <dbReference type="Proteomes" id="UP000612899"/>
    </source>
</evidence>
<evidence type="ECO:0000313" key="3">
    <source>
        <dbReference type="EMBL" id="GIH06035.1"/>
    </source>
</evidence>
<dbReference type="AlphaFoldDB" id="A0A8J3QAI2"/>
<evidence type="ECO:0000256" key="1">
    <source>
        <dbReference type="SAM" id="MobiDB-lite"/>
    </source>
</evidence>
<evidence type="ECO:0000256" key="2">
    <source>
        <dbReference type="SAM" id="Phobius"/>
    </source>
</evidence>
<reference evidence="3" key="1">
    <citation type="submission" date="2021-01" db="EMBL/GenBank/DDBJ databases">
        <title>Whole genome shotgun sequence of Rhizocola hellebori NBRC 109834.</title>
        <authorList>
            <person name="Komaki H."/>
            <person name="Tamura T."/>
        </authorList>
    </citation>
    <scope>NUCLEOTIDE SEQUENCE</scope>
    <source>
        <strain evidence="3">NBRC 109834</strain>
    </source>
</reference>
<dbReference type="Proteomes" id="UP000612899">
    <property type="component" value="Unassembled WGS sequence"/>
</dbReference>
<feature type="transmembrane region" description="Helical" evidence="2">
    <location>
        <begin position="129"/>
        <end position="145"/>
    </location>
</feature>
<protein>
    <submittedName>
        <fullName evidence="3">Uncharacterized protein</fullName>
    </submittedName>
</protein>
<dbReference type="EMBL" id="BONY01000023">
    <property type="protein sequence ID" value="GIH06035.1"/>
    <property type="molecule type" value="Genomic_DNA"/>
</dbReference>
<keyword evidence="2" id="KW-0812">Transmembrane</keyword>
<feature type="transmembrane region" description="Helical" evidence="2">
    <location>
        <begin position="56"/>
        <end position="77"/>
    </location>
</feature>
<name>A0A8J3QAI2_9ACTN</name>